<sequence length="40" mass="4438">MLAAGKRKKVAFVARMRKLLTMINAIAKHRATWDSSGHTA</sequence>
<gene>
    <name evidence="1" type="ordered locus">GDI2824</name>
</gene>
<dbReference type="RefSeq" id="WP_012226994.1">
    <property type="nucleotide sequence ID" value="NC_010125.1"/>
</dbReference>
<organism evidence="1 2">
    <name type="scientific">Gluconacetobacter diazotrophicus (strain ATCC 49037 / DSM 5601 / CCUG 37298 / CIP 103539 / LMG 7603 / PAl5)</name>
    <dbReference type="NCBI Taxonomy" id="272568"/>
    <lineage>
        <taxon>Bacteria</taxon>
        <taxon>Pseudomonadati</taxon>
        <taxon>Pseudomonadota</taxon>
        <taxon>Alphaproteobacteria</taxon>
        <taxon>Acetobacterales</taxon>
        <taxon>Acetobacteraceae</taxon>
        <taxon>Gluconacetobacter</taxon>
    </lineage>
</organism>
<evidence type="ECO:0000313" key="1">
    <source>
        <dbReference type="EMBL" id="CAP56767.1"/>
    </source>
</evidence>
<name>A9HQM9_GLUDA</name>
<protein>
    <recommendedName>
        <fullName evidence="3">Transposase</fullName>
    </recommendedName>
</protein>
<dbReference type="AlphaFoldDB" id="A9HQM9"/>
<reference evidence="1 2" key="1">
    <citation type="journal article" date="2009" name="BMC Genomics">
        <title>Complete genome sequence of the sugarcane nitrogen-fixing endophyte Gluconacetobacter diazotrophicus Pal5.</title>
        <authorList>
            <person name="Bertalan M."/>
            <person name="Albano R."/>
            <person name="Padua V."/>
            <person name="Rouws L."/>
            <person name="Rojas C."/>
            <person name="Hemerly A."/>
            <person name="Teixeira K."/>
            <person name="Schwab S."/>
            <person name="Araujo J."/>
            <person name="Oliveira A."/>
            <person name="Franca L."/>
            <person name="Magalhaes V."/>
            <person name="Alqueres S."/>
            <person name="Cardoso A."/>
            <person name="Almeida W."/>
            <person name="Loureiro M.M."/>
            <person name="Nogueira E."/>
            <person name="Cidade D."/>
            <person name="Oliveira D."/>
            <person name="Simao T."/>
            <person name="Macedo J."/>
            <person name="Valadao A."/>
            <person name="Dreschsel M."/>
            <person name="Freitas F."/>
            <person name="Vidal M."/>
            <person name="Guedes H."/>
            <person name="Rodrigues E."/>
            <person name="Meneses C."/>
            <person name="Brioso P."/>
            <person name="Pozzer L."/>
            <person name="Figueiredo D."/>
            <person name="Montano H."/>
            <person name="Junior J."/>
            <person name="Filho G."/>
            <person name="Flores V."/>
            <person name="Ferreira B."/>
            <person name="Branco A."/>
            <person name="Gonzalez P."/>
            <person name="Guillobel H."/>
            <person name="Lemos M."/>
            <person name="Seibel L."/>
            <person name="Macedo J."/>
            <person name="Alves-Ferreira M."/>
            <person name="Sachetto-Martins G."/>
            <person name="Coelho A."/>
            <person name="Santos E."/>
            <person name="Amaral G."/>
            <person name="Neves A."/>
            <person name="Pacheco A.B."/>
            <person name="Carvalho D."/>
            <person name="Lery L."/>
            <person name="Bisch P."/>
            <person name="Rossle S.C."/>
            <person name="Urmenyi T."/>
            <person name="Kruger W.V."/>
            <person name="Martins O."/>
            <person name="Baldani J.I."/>
            <person name="Ferreira P.C."/>
        </authorList>
    </citation>
    <scope>NUCLEOTIDE SEQUENCE [LARGE SCALE GENOMIC DNA]</scope>
    <source>
        <strain evidence="2">ATCC 49037 / DSM 5601 / CCUG 37298 / CIP 103539 / LMG 7603 / PAl5</strain>
    </source>
</reference>
<proteinExistence type="predicted"/>
<dbReference type="KEGG" id="gdi:GDI2824"/>
<evidence type="ECO:0000313" key="2">
    <source>
        <dbReference type="Proteomes" id="UP000001176"/>
    </source>
</evidence>
<dbReference type="EMBL" id="AM889285">
    <property type="protein sequence ID" value="CAP56767.1"/>
    <property type="molecule type" value="Genomic_DNA"/>
</dbReference>
<dbReference type="Proteomes" id="UP000001176">
    <property type="component" value="Chromosome"/>
</dbReference>
<accession>A9HQM9</accession>
<keyword evidence="2" id="KW-1185">Reference proteome</keyword>
<evidence type="ECO:0008006" key="3">
    <source>
        <dbReference type="Google" id="ProtNLM"/>
    </source>
</evidence>